<dbReference type="Proteomes" id="UP000695802">
    <property type="component" value="Unassembled WGS sequence"/>
</dbReference>
<name>A0ABS3BAA4_9XANT</name>
<reference evidence="8 9" key="1">
    <citation type="submission" date="2021-02" db="EMBL/GenBank/DDBJ databases">
        <title>Taxonomically Unique Crown Gall-Associated Xanthomonas Stains Have Deficiency in Virulence Repertories.</title>
        <authorList>
            <person name="Mafakheri H."/>
            <person name="Taghavi S.M."/>
            <person name="Dimkic I."/>
            <person name="Nemanja K."/>
            <person name="Osdaghi E."/>
        </authorList>
    </citation>
    <scope>NUCLEOTIDE SEQUENCE [LARGE SCALE GENOMIC DNA]</scope>
    <source>
        <strain evidence="8 9">FX4</strain>
    </source>
</reference>
<dbReference type="PANTHER" id="PTHR35604:SF2">
    <property type="entry name" value="TRANSPOSASE INSH FOR INSERTION SEQUENCE ELEMENT IS5A-RELATED"/>
    <property type="match status" value="1"/>
</dbReference>
<dbReference type="Pfam" id="PF05598">
    <property type="entry name" value="DUF772"/>
    <property type="match status" value="1"/>
</dbReference>
<dbReference type="NCBIfam" id="NF033581">
    <property type="entry name" value="transpos_IS5_4"/>
    <property type="match status" value="1"/>
</dbReference>
<evidence type="ECO:0000313" key="8">
    <source>
        <dbReference type="EMBL" id="MBN6104999.1"/>
    </source>
</evidence>
<keyword evidence="3" id="KW-0815">Transposition</keyword>
<dbReference type="EMBL" id="JAFIWB010000062">
    <property type="protein sequence ID" value="MBN6104999.1"/>
    <property type="molecule type" value="Genomic_DNA"/>
</dbReference>
<dbReference type="Pfam" id="PF01609">
    <property type="entry name" value="DDE_Tnp_1"/>
    <property type="match status" value="1"/>
</dbReference>
<gene>
    <name evidence="8" type="ORF">JR064_22910</name>
</gene>
<proteinExistence type="inferred from homology"/>
<keyword evidence="4" id="KW-0238">DNA-binding</keyword>
<protein>
    <submittedName>
        <fullName evidence="8">IS5 family transposase</fullName>
    </submittedName>
</protein>
<accession>A0ABS3BAA4</accession>
<evidence type="ECO:0000256" key="4">
    <source>
        <dbReference type="ARBA" id="ARBA00023125"/>
    </source>
</evidence>
<comment type="similarity">
    <text evidence="2">Belongs to the transposase 11 family.</text>
</comment>
<comment type="caution">
    <text evidence="8">The sequence shown here is derived from an EMBL/GenBank/DDBJ whole genome shotgun (WGS) entry which is preliminary data.</text>
</comment>
<dbReference type="RefSeq" id="WP_206231243.1">
    <property type="nucleotide sequence ID" value="NZ_JAFIWB010000062.1"/>
</dbReference>
<evidence type="ECO:0000256" key="5">
    <source>
        <dbReference type="ARBA" id="ARBA00023172"/>
    </source>
</evidence>
<dbReference type="InterPro" id="IPR002559">
    <property type="entry name" value="Transposase_11"/>
</dbReference>
<sequence length="340" mass="38290">MISLFAGHERESKRQQIGDPLSVLSRHIDFVAIAQAVDAKLSFGTGTRGGRPAWPTVVMVKLLLLQQLYNLSDDALEYQVLDRRSFQQFLGLEHSGKVPDAKTIWVWRERLKAKDVMGDISAAISQQLQRAGFVARGGQIIDASIVSAPIQRNTREENAQIKQGEDVGQDWSDAKRAQKDVQARWTRKHGVAFYGYKLHASTDRRWGFIRRYDVSAANVHDSRHFEQVLDPDNTGRTVWADSGYADAGREAALRQRGYHPAIQHQGQARKPLSEREKRRNHRIAKDRVFGEHPFARLAQQGGKCLRCIGLARATVVIGLKVASHNLLRLARLQDRALLPA</sequence>
<evidence type="ECO:0000259" key="6">
    <source>
        <dbReference type="Pfam" id="PF01609"/>
    </source>
</evidence>
<evidence type="ECO:0000256" key="1">
    <source>
        <dbReference type="ARBA" id="ARBA00003544"/>
    </source>
</evidence>
<evidence type="ECO:0000256" key="2">
    <source>
        <dbReference type="ARBA" id="ARBA00010075"/>
    </source>
</evidence>
<evidence type="ECO:0000313" key="9">
    <source>
        <dbReference type="Proteomes" id="UP000695802"/>
    </source>
</evidence>
<feature type="domain" description="Transposase IS4-like" evidence="6">
    <location>
        <begin position="170"/>
        <end position="326"/>
    </location>
</feature>
<keyword evidence="9" id="KW-1185">Reference proteome</keyword>
<organism evidence="8 9">
    <name type="scientific">Xanthomonas bonasiae</name>
    <dbReference type="NCBI Taxonomy" id="2810351"/>
    <lineage>
        <taxon>Bacteria</taxon>
        <taxon>Pseudomonadati</taxon>
        <taxon>Pseudomonadota</taxon>
        <taxon>Gammaproteobacteria</taxon>
        <taxon>Lysobacterales</taxon>
        <taxon>Lysobacteraceae</taxon>
        <taxon>Xanthomonas</taxon>
    </lineage>
</organism>
<comment type="function">
    <text evidence="1">Involved in the transposition of the insertion sequence IS5.</text>
</comment>
<evidence type="ECO:0000259" key="7">
    <source>
        <dbReference type="Pfam" id="PF05598"/>
    </source>
</evidence>
<evidence type="ECO:0000256" key="3">
    <source>
        <dbReference type="ARBA" id="ARBA00022578"/>
    </source>
</evidence>
<dbReference type="PANTHER" id="PTHR35604">
    <property type="entry name" value="TRANSPOSASE INSH FOR INSERTION SEQUENCE ELEMENT IS5A-RELATED"/>
    <property type="match status" value="1"/>
</dbReference>
<keyword evidence="5" id="KW-0233">DNA recombination</keyword>
<dbReference type="InterPro" id="IPR008490">
    <property type="entry name" value="Transposase_InsH_N"/>
</dbReference>
<dbReference type="InterPro" id="IPR047959">
    <property type="entry name" value="Transpos_IS5"/>
</dbReference>
<feature type="domain" description="Transposase InsH N-terminal" evidence="7">
    <location>
        <begin position="13"/>
        <end position="110"/>
    </location>
</feature>